<reference evidence="14 15" key="1">
    <citation type="journal article" date="2011" name="Stand. Genomic Sci.">
        <title>Complete genome sequence of 'Thioalkalivibrio sulfidophilus' HL-EbGr7.</title>
        <authorList>
            <person name="Muyzer G."/>
            <person name="Sorokin D.Y."/>
            <person name="Mavromatis K."/>
            <person name="Lapidus A."/>
            <person name="Clum A."/>
            <person name="Ivanova N."/>
            <person name="Pati A."/>
            <person name="d'Haeseleer P."/>
            <person name="Woyke T."/>
            <person name="Kyrpides N.C."/>
        </authorList>
    </citation>
    <scope>NUCLEOTIDE SEQUENCE [LARGE SCALE GENOMIC DNA]</scope>
    <source>
        <strain evidence="14 15">HL-EbGR7</strain>
    </source>
</reference>
<comment type="function">
    <text evidence="2">Catalyzes the transfer of a methyl group from 5-methyltetrahydrofolate to homocysteine resulting in methionine formation.</text>
</comment>
<evidence type="ECO:0000256" key="5">
    <source>
        <dbReference type="ARBA" id="ARBA00012034"/>
    </source>
</evidence>
<dbReference type="EC" id="2.1.1.14" evidence="5"/>
<keyword evidence="11" id="KW-0486">Methionine biosynthesis</keyword>
<dbReference type="GO" id="GO:0032259">
    <property type="term" value="P:methylation"/>
    <property type="evidence" value="ECO:0007669"/>
    <property type="project" value="UniProtKB-KW"/>
</dbReference>
<evidence type="ECO:0000256" key="4">
    <source>
        <dbReference type="ARBA" id="ARBA00009553"/>
    </source>
</evidence>
<keyword evidence="9" id="KW-0479">Metal-binding</keyword>
<dbReference type="GO" id="GO:0003871">
    <property type="term" value="F:5-methyltetrahydropteroyltriglutamate-homocysteine S-methyltransferase activity"/>
    <property type="evidence" value="ECO:0007669"/>
    <property type="project" value="UniProtKB-EC"/>
</dbReference>
<protein>
    <recommendedName>
        <fullName evidence="5">5-methyltetrahydropteroyltriglutamate--homocysteine S-methyltransferase</fullName>
        <ecNumber evidence="5">2.1.1.14</ecNumber>
    </recommendedName>
</protein>
<dbReference type="PANTHER" id="PTHR30519">
    <property type="entry name" value="5-METHYLTETRAHYDROPTEROYLTRIGLUTAMATE--HOMOCYSTEINE METHYLTRANSFERASE"/>
    <property type="match status" value="1"/>
</dbReference>
<keyword evidence="6 14" id="KW-0489">Methyltransferase</keyword>
<dbReference type="RefSeq" id="WP_012636894.1">
    <property type="nucleotide sequence ID" value="NC_011901.1"/>
</dbReference>
<dbReference type="Proteomes" id="UP000002383">
    <property type="component" value="Chromosome"/>
</dbReference>
<evidence type="ECO:0000313" key="15">
    <source>
        <dbReference type="Proteomes" id="UP000002383"/>
    </source>
</evidence>
<feature type="domain" description="Cobalamin-independent methionine synthase MetE C-terminal/archaeal" evidence="12">
    <location>
        <begin position="427"/>
        <end position="513"/>
    </location>
</feature>
<dbReference type="Pfam" id="PF08267">
    <property type="entry name" value="Meth_synt_1"/>
    <property type="match status" value="1"/>
</dbReference>
<feature type="domain" description="Cobalamin-independent methionine synthase MetE N-terminal" evidence="13">
    <location>
        <begin position="5"/>
        <end position="310"/>
    </location>
</feature>
<evidence type="ECO:0000256" key="3">
    <source>
        <dbReference type="ARBA" id="ARBA00004681"/>
    </source>
</evidence>
<dbReference type="InterPro" id="IPR002629">
    <property type="entry name" value="Met_Synth_C/arc"/>
</dbReference>
<evidence type="ECO:0000256" key="7">
    <source>
        <dbReference type="ARBA" id="ARBA00022605"/>
    </source>
</evidence>
<gene>
    <name evidence="14" type="ordered locus">Tgr7_0306</name>
</gene>
<dbReference type="Pfam" id="PF01717">
    <property type="entry name" value="Meth_synt_2"/>
    <property type="match status" value="1"/>
</dbReference>
<dbReference type="GO" id="GO:0008270">
    <property type="term" value="F:zinc ion binding"/>
    <property type="evidence" value="ECO:0007669"/>
    <property type="project" value="InterPro"/>
</dbReference>
<evidence type="ECO:0000256" key="8">
    <source>
        <dbReference type="ARBA" id="ARBA00022679"/>
    </source>
</evidence>
<name>B8GUP4_THISH</name>
<dbReference type="InterPro" id="IPR013215">
    <property type="entry name" value="Cbl-indep_Met_Synth_N"/>
</dbReference>
<evidence type="ECO:0000259" key="13">
    <source>
        <dbReference type="Pfam" id="PF08267"/>
    </source>
</evidence>
<evidence type="ECO:0000313" key="14">
    <source>
        <dbReference type="EMBL" id="ACL71405.1"/>
    </source>
</evidence>
<dbReference type="OrthoDB" id="244285at2"/>
<keyword evidence="7" id="KW-0028">Amino-acid biosynthesis</keyword>
<organism evidence="14 15">
    <name type="scientific">Thioalkalivibrio sulfidiphilus (strain HL-EbGR7)</name>
    <dbReference type="NCBI Taxonomy" id="396588"/>
    <lineage>
        <taxon>Bacteria</taxon>
        <taxon>Pseudomonadati</taxon>
        <taxon>Pseudomonadota</taxon>
        <taxon>Gammaproteobacteria</taxon>
        <taxon>Chromatiales</taxon>
        <taxon>Ectothiorhodospiraceae</taxon>
        <taxon>Thioalkalivibrio</taxon>
    </lineage>
</organism>
<evidence type="ECO:0000256" key="2">
    <source>
        <dbReference type="ARBA" id="ARBA00002777"/>
    </source>
</evidence>
<dbReference type="KEGG" id="tgr:Tgr7_0306"/>
<dbReference type="InterPro" id="IPR038071">
    <property type="entry name" value="UROD/MetE-like_sf"/>
</dbReference>
<comment type="cofactor">
    <cofactor evidence="1">
        <name>Zn(2+)</name>
        <dbReference type="ChEBI" id="CHEBI:29105"/>
    </cofactor>
</comment>
<dbReference type="Gene3D" id="3.20.20.210">
    <property type="match status" value="2"/>
</dbReference>
<evidence type="ECO:0000259" key="12">
    <source>
        <dbReference type="Pfam" id="PF01717"/>
    </source>
</evidence>
<evidence type="ECO:0000256" key="1">
    <source>
        <dbReference type="ARBA" id="ARBA00001947"/>
    </source>
</evidence>
<evidence type="ECO:0000256" key="10">
    <source>
        <dbReference type="ARBA" id="ARBA00022833"/>
    </source>
</evidence>
<keyword evidence="10" id="KW-0862">Zinc</keyword>
<keyword evidence="15" id="KW-1185">Reference proteome</keyword>
<evidence type="ECO:0000256" key="9">
    <source>
        <dbReference type="ARBA" id="ARBA00022723"/>
    </source>
</evidence>
<dbReference type="GO" id="GO:0009086">
    <property type="term" value="P:methionine biosynthetic process"/>
    <property type="evidence" value="ECO:0007669"/>
    <property type="project" value="UniProtKB-KW"/>
</dbReference>
<accession>B8GUP4</accession>
<evidence type="ECO:0000256" key="11">
    <source>
        <dbReference type="ARBA" id="ARBA00023167"/>
    </source>
</evidence>
<proteinExistence type="inferred from homology"/>
<keyword evidence="8 14" id="KW-0808">Transferase</keyword>
<dbReference type="AlphaFoldDB" id="B8GUP4"/>
<dbReference type="eggNOG" id="COG0620">
    <property type="taxonomic scope" value="Bacteria"/>
</dbReference>
<dbReference type="HOGENOM" id="CLU_013175_2_1_6"/>
<comment type="similarity">
    <text evidence="4">Belongs to the vitamin-B12 independent methionine synthase family.</text>
</comment>
<evidence type="ECO:0000256" key="6">
    <source>
        <dbReference type="ARBA" id="ARBA00022603"/>
    </source>
</evidence>
<dbReference type="SUPFAM" id="SSF51726">
    <property type="entry name" value="UROD/MetE-like"/>
    <property type="match status" value="2"/>
</dbReference>
<dbReference type="EMBL" id="CP001339">
    <property type="protein sequence ID" value="ACL71405.1"/>
    <property type="molecule type" value="Genomic_DNA"/>
</dbReference>
<dbReference type="NCBIfam" id="NF003556">
    <property type="entry name" value="PRK05222.1"/>
    <property type="match status" value="1"/>
</dbReference>
<sequence>MTTLHIPGYPRMGARRELKFALERHWRGDLTEQGLEQVARELRFRHWQQQRDAGLTWVTVGDFAFYDHVLDHVELLGCAPGRFAFRGDEGSLERQFAMARGTEREPALEMTKWFDTNYHYLVPELRPDTVFTENPARLLGQVREAREAGHPVKVVLVGPLTFLWLSKSQTSGFACLDLCDALAATYARILGRLSAAGVAWVQLDEPVLALELPDEWRSRFQAVYEALATGGPNILLASCFGGLGGNLEIVRQLPVQGLHVDATRAPDELLEVARALPPGAVLSAGVVDGRNVWRTDPDRVLAQILPLRQRLGARLWLSTSCSLLHVPLDLELETDLDPELYGWLAFARQKLDELRVLGRVLEHGEDCEARALEAARRAAQARRESARVRDAAVRSRVAALDALADRRCAPYVQRHAAQRARLDLPCLPTTTIGSFPQTHEIRSTRAAHRAGRLTDVQYRAYLQTEITRVIRQQESLGLDVLVHGEPERNDMVQYFGEQLSGVLITRNGWVQQIRGQYTYCASRLICHTCGRLSNGYTVPRIQRETVNRVREQYPLILAAIVL</sequence>
<comment type="pathway">
    <text evidence="3">Amino-acid biosynthesis; L-methionine biosynthesis via de novo pathway; L-methionine from L-homocysteine (MetE route): step 1/1.</text>
</comment>
<dbReference type="CDD" id="cd03312">
    <property type="entry name" value="CIMS_N_terminal_like"/>
    <property type="match status" value="1"/>
</dbReference>
<dbReference type="STRING" id="396588.Tgr7_0306"/>
<dbReference type="UniPathway" id="UPA00051">
    <property type="reaction ID" value="UER00082"/>
</dbReference>